<protein>
    <submittedName>
        <fullName evidence="1">Uncharacterized protein</fullName>
    </submittedName>
</protein>
<sequence length="125" mass="14099">MNDDYKTTAALALAKCAAYDPWFPKASQATVDAWAEAIEEYRLSLEDVLAGVKRAYRENGSGFKPLPKDIVQAARMERKERTDRLGPTPEYEALCDSKYISYEEALQRLQKRTGQTFGRELGEAS</sequence>
<name>A0A6S6PBH9_9MYCO</name>
<gene>
    <name evidence="1" type="ORF">NIIDNTM18_42550</name>
</gene>
<evidence type="ECO:0000313" key="1">
    <source>
        <dbReference type="EMBL" id="BCI54977.1"/>
    </source>
</evidence>
<evidence type="ECO:0000313" key="2">
    <source>
        <dbReference type="Proteomes" id="UP000515734"/>
    </source>
</evidence>
<dbReference type="EMBL" id="AP023287">
    <property type="protein sequence ID" value="BCI54977.1"/>
    <property type="molecule type" value="Genomic_DNA"/>
</dbReference>
<dbReference type="RefSeq" id="WP_185292754.1">
    <property type="nucleotide sequence ID" value="NZ_AP023287.1"/>
</dbReference>
<dbReference type="AlphaFoldDB" id="A0A6S6PBH9"/>
<proteinExistence type="predicted"/>
<organism evidence="1 2">
    <name type="scientific">Mycolicibacterium litorale</name>
    <dbReference type="NCBI Taxonomy" id="758802"/>
    <lineage>
        <taxon>Bacteria</taxon>
        <taxon>Bacillati</taxon>
        <taxon>Actinomycetota</taxon>
        <taxon>Actinomycetes</taxon>
        <taxon>Mycobacteriales</taxon>
        <taxon>Mycobacteriaceae</taxon>
        <taxon>Mycolicibacterium</taxon>
    </lineage>
</organism>
<accession>A0A6S6PBH9</accession>
<dbReference type="Proteomes" id="UP000515734">
    <property type="component" value="Chromosome"/>
</dbReference>
<reference evidence="1 2" key="1">
    <citation type="submission" date="2020-07" db="EMBL/GenBank/DDBJ databases">
        <title>Complete genome sequence of Mycolicibacterium litorale like strain isolated from cardiac implantable electronic device infection.</title>
        <authorList>
            <person name="Fukano H."/>
            <person name="Miyama H."/>
            <person name="Hoshino Y."/>
        </authorList>
    </citation>
    <scope>NUCLEOTIDE SEQUENCE [LARGE SCALE GENOMIC DNA]</scope>
    <source>
        <strain evidence="1 2">NIIDNTM18</strain>
    </source>
</reference>